<proteinExistence type="predicted"/>
<comment type="caution">
    <text evidence="2">The sequence shown here is derived from an EMBL/GenBank/DDBJ whole genome shotgun (WGS) entry which is preliminary data.</text>
</comment>
<dbReference type="EMBL" id="MFEI01000034">
    <property type="protein sequence ID" value="OGE80341.1"/>
    <property type="molecule type" value="Genomic_DNA"/>
</dbReference>
<dbReference type="AlphaFoldDB" id="A0A1F5NRP7"/>
<dbReference type="STRING" id="1817822.A2826_02705"/>
<dbReference type="Pfam" id="PF08241">
    <property type="entry name" value="Methyltransf_11"/>
    <property type="match status" value="1"/>
</dbReference>
<dbReference type="SUPFAM" id="SSF53335">
    <property type="entry name" value="S-adenosyl-L-methionine-dependent methyltransferases"/>
    <property type="match status" value="1"/>
</dbReference>
<protein>
    <recommendedName>
        <fullName evidence="1">Methyltransferase type 11 domain-containing protein</fullName>
    </recommendedName>
</protein>
<name>A0A1F5NRP7_9BACT</name>
<dbReference type="InterPro" id="IPR029063">
    <property type="entry name" value="SAM-dependent_MTases_sf"/>
</dbReference>
<dbReference type="InterPro" id="IPR013216">
    <property type="entry name" value="Methyltransf_11"/>
</dbReference>
<gene>
    <name evidence="2" type="ORF">A2826_02705</name>
</gene>
<dbReference type="Gene3D" id="3.40.50.150">
    <property type="entry name" value="Vaccinia Virus protein VP39"/>
    <property type="match status" value="1"/>
</dbReference>
<evidence type="ECO:0000313" key="2">
    <source>
        <dbReference type="EMBL" id="OGE80341.1"/>
    </source>
</evidence>
<reference evidence="2 3" key="1">
    <citation type="journal article" date="2016" name="Nat. Commun.">
        <title>Thousands of microbial genomes shed light on interconnected biogeochemical processes in an aquifer system.</title>
        <authorList>
            <person name="Anantharaman K."/>
            <person name="Brown C.T."/>
            <person name="Hug L.A."/>
            <person name="Sharon I."/>
            <person name="Castelle C.J."/>
            <person name="Probst A.J."/>
            <person name="Thomas B.C."/>
            <person name="Singh A."/>
            <person name="Wilkins M.J."/>
            <person name="Karaoz U."/>
            <person name="Brodie E.L."/>
            <person name="Williams K.H."/>
            <person name="Hubbard S.S."/>
            <person name="Banfield J.F."/>
        </authorList>
    </citation>
    <scope>NUCLEOTIDE SEQUENCE [LARGE SCALE GENOMIC DNA]</scope>
</reference>
<dbReference type="CDD" id="cd02440">
    <property type="entry name" value="AdoMet_MTases"/>
    <property type="match status" value="1"/>
</dbReference>
<organism evidence="2 3">
    <name type="scientific">Candidatus Doudnabacteria bacterium RIFCSPHIGHO2_01_FULL_43_23</name>
    <dbReference type="NCBI Taxonomy" id="1817822"/>
    <lineage>
        <taxon>Bacteria</taxon>
        <taxon>Candidatus Doudnaibacteriota</taxon>
    </lineage>
</organism>
<dbReference type="PANTHER" id="PTHR42912">
    <property type="entry name" value="METHYLTRANSFERASE"/>
    <property type="match status" value="1"/>
</dbReference>
<dbReference type="Proteomes" id="UP000177912">
    <property type="component" value="Unassembled WGS sequence"/>
</dbReference>
<evidence type="ECO:0000259" key="1">
    <source>
        <dbReference type="Pfam" id="PF08241"/>
    </source>
</evidence>
<accession>A0A1F5NRP7</accession>
<dbReference type="GO" id="GO:0008757">
    <property type="term" value="F:S-adenosylmethionine-dependent methyltransferase activity"/>
    <property type="evidence" value="ECO:0007669"/>
    <property type="project" value="InterPro"/>
</dbReference>
<evidence type="ECO:0000313" key="3">
    <source>
        <dbReference type="Proteomes" id="UP000177912"/>
    </source>
</evidence>
<sequence length="203" mass="23497">MKYLQKFIDKLAGNSAVFEFLRRILELNFIVPRFYLRKFLGDTYGLKVLDVGCGTGEMAKDFSGSDYYGIDISRDYIEYARQKNKGKFQVMDATKMEFPDSSFDIVFVMAILHHLNDSDTEAILSEVKRVLRPGGKFLIMDSAKIKSWLNFITIPFQKMDQGNFIRPVADYERLVRKYFLPQAEGTFRSGVSTFAYFFIVSNK</sequence>
<dbReference type="InterPro" id="IPR050508">
    <property type="entry name" value="Methyltransf_Superfamily"/>
</dbReference>
<feature type="domain" description="Methyltransferase type 11" evidence="1">
    <location>
        <begin position="49"/>
        <end position="139"/>
    </location>
</feature>